<gene>
    <name evidence="2" type="ORF">ENW83_01570</name>
</gene>
<dbReference type="EMBL" id="DTLS01000045">
    <property type="protein sequence ID" value="HGZ59882.1"/>
    <property type="molecule type" value="Genomic_DNA"/>
</dbReference>
<dbReference type="PANTHER" id="PTHR35610">
    <property type="entry name" value="3-ISOPROPYLMALATE DEHYDRATASE-RELATED"/>
    <property type="match status" value="1"/>
</dbReference>
<keyword evidence="1" id="KW-0812">Transmembrane</keyword>
<feature type="transmembrane region" description="Helical" evidence="1">
    <location>
        <begin position="20"/>
        <end position="41"/>
    </location>
</feature>
<sequence>MSFKRVSIYLSSSKALKQGYRVISGFKGFGAVGIITVLHIVSSLRMEKVGIVVTKYQPEYVYREEEGLVYPYEIYVSHEHKLVALVTRELPDEKVRNEYVYELTKLIAKRGLYPLYLIGGLDHRFKERPEERLRWLKNSLYNGAFPEAPMLDKGLLVIGPLALQLMYSELFGIPTMAILPYASAETPDPAAAAVAVEELNRILGLSIPTDKLIEEGIKIQEELRRLEELSSGKTEGREPYM</sequence>
<organism evidence="2">
    <name type="scientific">Fervidicoccus fontis</name>
    <dbReference type="NCBI Taxonomy" id="683846"/>
    <lineage>
        <taxon>Archaea</taxon>
        <taxon>Thermoproteota</taxon>
        <taxon>Thermoprotei</taxon>
        <taxon>Fervidicoccales</taxon>
        <taxon>Fervidicoccaceae</taxon>
        <taxon>Fervidicoccus</taxon>
    </lineage>
</organism>
<name>A0A7J3SKT7_9CREN</name>
<reference evidence="2" key="1">
    <citation type="journal article" date="2020" name="mSystems">
        <title>Genome- and Community-Level Interaction Insights into Carbon Utilization and Element Cycling Functions of Hydrothermarchaeota in Hydrothermal Sediment.</title>
        <authorList>
            <person name="Zhou Z."/>
            <person name="Liu Y."/>
            <person name="Xu W."/>
            <person name="Pan J."/>
            <person name="Luo Z.H."/>
            <person name="Li M."/>
        </authorList>
    </citation>
    <scope>NUCLEOTIDE SEQUENCE [LARGE SCALE GENOMIC DNA]</scope>
    <source>
        <strain evidence="2">SpSt-885</strain>
    </source>
</reference>
<proteinExistence type="predicted"/>
<evidence type="ECO:0000256" key="1">
    <source>
        <dbReference type="SAM" id="Phobius"/>
    </source>
</evidence>
<protein>
    <submittedName>
        <fullName evidence="2">Proteasome assembly chaperone family protein</fullName>
    </submittedName>
</protein>
<dbReference type="InterPro" id="IPR019151">
    <property type="entry name" value="Proteasome_assmbl_chaperone_2"/>
</dbReference>
<dbReference type="GO" id="GO:0000502">
    <property type="term" value="C:proteasome complex"/>
    <property type="evidence" value="ECO:0007669"/>
    <property type="project" value="UniProtKB-KW"/>
</dbReference>
<dbReference type="PANTHER" id="PTHR35610:SF3">
    <property type="entry name" value="PROTEASOME ASSEMBLY CHAPERONE FAMILY PROTEIN"/>
    <property type="match status" value="1"/>
</dbReference>
<keyword evidence="2" id="KW-0647">Proteasome</keyword>
<dbReference type="SUPFAM" id="SSF159659">
    <property type="entry name" value="Cgl1923-like"/>
    <property type="match status" value="1"/>
</dbReference>
<dbReference type="AlphaFoldDB" id="A0A7J3SKT7"/>
<comment type="caution">
    <text evidence="2">The sequence shown here is derived from an EMBL/GenBank/DDBJ whole genome shotgun (WGS) entry which is preliminary data.</text>
</comment>
<keyword evidence="1" id="KW-0472">Membrane</keyword>
<keyword evidence="1" id="KW-1133">Transmembrane helix</keyword>
<dbReference type="Gene3D" id="3.40.50.10900">
    <property type="entry name" value="PAC-like subunit"/>
    <property type="match status" value="1"/>
</dbReference>
<accession>A0A7J3SKT7</accession>
<dbReference type="InterPro" id="IPR038389">
    <property type="entry name" value="PSMG2_sf"/>
</dbReference>
<dbReference type="Pfam" id="PF09754">
    <property type="entry name" value="PAC2"/>
    <property type="match status" value="1"/>
</dbReference>
<evidence type="ECO:0000313" key="2">
    <source>
        <dbReference type="EMBL" id="HGZ59882.1"/>
    </source>
</evidence>